<dbReference type="GO" id="GO:0006508">
    <property type="term" value="P:proteolysis"/>
    <property type="evidence" value="ECO:0007669"/>
    <property type="project" value="InterPro"/>
</dbReference>
<dbReference type="Gene3D" id="3.40.50.1460">
    <property type="match status" value="1"/>
</dbReference>
<feature type="non-terminal residue" evidence="3">
    <location>
        <position position="162"/>
    </location>
</feature>
<dbReference type="Pfam" id="PF00656">
    <property type="entry name" value="Peptidase_C14"/>
    <property type="match status" value="1"/>
</dbReference>
<gene>
    <name evidence="3" type="ORF">EV420DRAFT_1221697</name>
</gene>
<keyword evidence="4" id="KW-1185">Reference proteome</keyword>
<dbReference type="InterPro" id="IPR011600">
    <property type="entry name" value="Pept_C14_caspase"/>
</dbReference>
<evidence type="ECO:0000256" key="1">
    <source>
        <dbReference type="ARBA" id="ARBA00009005"/>
    </source>
</evidence>
<comment type="similarity">
    <text evidence="1">Belongs to the peptidase C14B family.</text>
</comment>
<dbReference type="EMBL" id="JAUEPS010000409">
    <property type="protein sequence ID" value="KAK0431433.1"/>
    <property type="molecule type" value="Genomic_DNA"/>
</dbReference>
<name>A0AA39MF20_ARMTA</name>
<sequence>SRFWAVLIGIDTYESNPLHGCVSDALLMKKALIKDVGVPEDRVQCLLGARNPILGNSLTPSRANIVNTLQSLITNPQIQWGDNIIIYYAGHGASYYCSEHFSTEEPECQTGACPIEALCPIDRDSMDSDGHWIPDICDRELSTLFTHISRAKGHHITLFTDC</sequence>
<feature type="non-terminal residue" evidence="3">
    <location>
        <position position="1"/>
    </location>
</feature>
<proteinExistence type="inferred from homology"/>
<evidence type="ECO:0000313" key="3">
    <source>
        <dbReference type="EMBL" id="KAK0431433.1"/>
    </source>
</evidence>
<reference evidence="3" key="1">
    <citation type="submission" date="2023-06" db="EMBL/GenBank/DDBJ databases">
        <authorList>
            <consortium name="Lawrence Berkeley National Laboratory"/>
            <person name="Ahrendt S."/>
            <person name="Sahu N."/>
            <person name="Indic B."/>
            <person name="Wong-Bajracharya J."/>
            <person name="Merenyi Z."/>
            <person name="Ke H.-M."/>
            <person name="Monk M."/>
            <person name="Kocsube S."/>
            <person name="Drula E."/>
            <person name="Lipzen A."/>
            <person name="Balint B."/>
            <person name="Henrissat B."/>
            <person name="Andreopoulos B."/>
            <person name="Martin F.M."/>
            <person name="Harder C.B."/>
            <person name="Rigling D."/>
            <person name="Ford K.L."/>
            <person name="Foster G.D."/>
            <person name="Pangilinan J."/>
            <person name="Papanicolaou A."/>
            <person name="Barry K."/>
            <person name="LaButti K."/>
            <person name="Viragh M."/>
            <person name="Koriabine M."/>
            <person name="Yan M."/>
            <person name="Riley R."/>
            <person name="Champramary S."/>
            <person name="Plett K.L."/>
            <person name="Tsai I.J."/>
            <person name="Slot J."/>
            <person name="Sipos G."/>
            <person name="Plett J."/>
            <person name="Nagy L.G."/>
            <person name="Grigoriev I.V."/>
        </authorList>
    </citation>
    <scope>NUCLEOTIDE SEQUENCE</scope>
    <source>
        <strain evidence="3">CCBAS 213</strain>
    </source>
</reference>
<organism evidence="3 4">
    <name type="scientific">Armillaria tabescens</name>
    <name type="common">Ringless honey mushroom</name>
    <name type="synonym">Agaricus tabescens</name>
    <dbReference type="NCBI Taxonomy" id="1929756"/>
    <lineage>
        <taxon>Eukaryota</taxon>
        <taxon>Fungi</taxon>
        <taxon>Dikarya</taxon>
        <taxon>Basidiomycota</taxon>
        <taxon>Agaricomycotina</taxon>
        <taxon>Agaricomycetes</taxon>
        <taxon>Agaricomycetidae</taxon>
        <taxon>Agaricales</taxon>
        <taxon>Marasmiineae</taxon>
        <taxon>Physalacriaceae</taxon>
        <taxon>Desarmillaria</taxon>
    </lineage>
</organism>
<dbReference type="GeneID" id="85350013"/>
<dbReference type="PANTHER" id="PTHR48104:SF30">
    <property type="entry name" value="METACASPASE-1"/>
    <property type="match status" value="1"/>
</dbReference>
<dbReference type="GO" id="GO:0004197">
    <property type="term" value="F:cysteine-type endopeptidase activity"/>
    <property type="evidence" value="ECO:0007669"/>
    <property type="project" value="InterPro"/>
</dbReference>
<accession>A0AA39MF20</accession>
<dbReference type="GO" id="GO:0005737">
    <property type="term" value="C:cytoplasm"/>
    <property type="evidence" value="ECO:0007669"/>
    <property type="project" value="TreeGrafter"/>
</dbReference>
<evidence type="ECO:0000313" key="4">
    <source>
        <dbReference type="Proteomes" id="UP001175211"/>
    </source>
</evidence>
<protein>
    <recommendedName>
        <fullName evidence="2">Peptidase C14 caspase domain-containing protein</fullName>
    </recommendedName>
</protein>
<comment type="caution">
    <text evidence="3">The sequence shown here is derived from an EMBL/GenBank/DDBJ whole genome shotgun (WGS) entry which is preliminary data.</text>
</comment>
<feature type="domain" description="Peptidase C14 caspase" evidence="2">
    <location>
        <begin position="4"/>
        <end position="97"/>
    </location>
</feature>
<evidence type="ECO:0000259" key="2">
    <source>
        <dbReference type="Pfam" id="PF00656"/>
    </source>
</evidence>
<dbReference type="InterPro" id="IPR050452">
    <property type="entry name" value="Metacaspase"/>
</dbReference>
<dbReference type="PANTHER" id="PTHR48104">
    <property type="entry name" value="METACASPASE-4"/>
    <property type="match status" value="1"/>
</dbReference>
<dbReference type="RefSeq" id="XP_060321309.1">
    <property type="nucleotide sequence ID" value="XM_060466465.1"/>
</dbReference>
<dbReference type="AlphaFoldDB" id="A0AA39MF20"/>
<dbReference type="Proteomes" id="UP001175211">
    <property type="component" value="Unassembled WGS sequence"/>
</dbReference>